<dbReference type="PROSITE" id="PS50293">
    <property type="entry name" value="TPR_REGION"/>
    <property type="match status" value="1"/>
</dbReference>
<keyword evidence="1" id="KW-0677">Repeat</keyword>
<dbReference type="PANTHER" id="PTHR44858">
    <property type="entry name" value="TETRATRICOPEPTIDE REPEAT PROTEIN 6"/>
    <property type="match status" value="1"/>
</dbReference>
<dbReference type="PANTHER" id="PTHR44858:SF1">
    <property type="entry name" value="UDP-N-ACETYLGLUCOSAMINE--PEPTIDE N-ACETYLGLUCOSAMINYLTRANSFERASE SPINDLY-RELATED"/>
    <property type="match status" value="1"/>
</dbReference>
<dbReference type="SMART" id="SM00028">
    <property type="entry name" value="TPR"/>
    <property type="match status" value="7"/>
</dbReference>
<dbReference type="SUPFAM" id="SSF48452">
    <property type="entry name" value="TPR-like"/>
    <property type="match status" value="1"/>
</dbReference>
<dbReference type="Proteomes" id="UP000286270">
    <property type="component" value="Unassembled WGS sequence"/>
</dbReference>
<proteinExistence type="predicted"/>
<dbReference type="Gene3D" id="1.25.40.10">
    <property type="entry name" value="Tetratricopeptide repeat domain"/>
    <property type="match status" value="3"/>
</dbReference>
<accession>A0A081U0E7</accession>
<dbReference type="InterPro" id="IPR050498">
    <property type="entry name" value="Ycf3"/>
</dbReference>
<evidence type="ECO:0000313" key="3">
    <source>
        <dbReference type="EMBL" id="RGV47399.1"/>
    </source>
</evidence>
<evidence type="ECO:0000256" key="1">
    <source>
        <dbReference type="ARBA" id="ARBA00022737"/>
    </source>
</evidence>
<comment type="caution">
    <text evidence="3">The sequence shown here is derived from an EMBL/GenBank/DDBJ whole genome shotgun (WGS) entry which is preliminary data.</text>
</comment>
<dbReference type="PROSITE" id="PS50005">
    <property type="entry name" value="TPR"/>
    <property type="match status" value="2"/>
</dbReference>
<keyword evidence="2" id="KW-0802">TPR repeat</keyword>
<gene>
    <name evidence="3" type="ORF">DWW08_22715</name>
</gene>
<evidence type="ECO:0000256" key="2">
    <source>
        <dbReference type="ARBA" id="ARBA00022803"/>
    </source>
</evidence>
<name>A0A081U0E7_BACFG</name>
<organism evidence="3 4">
    <name type="scientific">Bacteroides fragilis</name>
    <dbReference type="NCBI Taxonomy" id="817"/>
    <lineage>
        <taxon>Bacteria</taxon>
        <taxon>Pseudomonadati</taxon>
        <taxon>Bacteroidota</taxon>
        <taxon>Bacteroidia</taxon>
        <taxon>Bacteroidales</taxon>
        <taxon>Bacteroidaceae</taxon>
        <taxon>Bacteroides</taxon>
    </lineage>
</organism>
<evidence type="ECO:0000313" key="4">
    <source>
        <dbReference type="Proteomes" id="UP000286270"/>
    </source>
</evidence>
<dbReference type="InterPro" id="IPR011990">
    <property type="entry name" value="TPR-like_helical_dom_sf"/>
</dbReference>
<dbReference type="Pfam" id="PF13181">
    <property type="entry name" value="TPR_8"/>
    <property type="match status" value="1"/>
</dbReference>
<reference evidence="3 4" key="1">
    <citation type="submission" date="2018-08" db="EMBL/GenBank/DDBJ databases">
        <title>A genome reference for cultivated species of the human gut microbiota.</title>
        <authorList>
            <person name="Zou Y."/>
            <person name="Xue W."/>
            <person name="Luo G."/>
        </authorList>
    </citation>
    <scope>NUCLEOTIDE SEQUENCE [LARGE SCALE GENOMIC DNA]</scope>
    <source>
        <strain evidence="3 4">AF14-26</strain>
    </source>
</reference>
<dbReference type="Pfam" id="PF13432">
    <property type="entry name" value="TPR_16"/>
    <property type="match status" value="1"/>
</dbReference>
<dbReference type="Pfam" id="PF14559">
    <property type="entry name" value="TPR_19"/>
    <property type="match status" value="1"/>
</dbReference>
<dbReference type="InterPro" id="IPR019734">
    <property type="entry name" value="TPR_rpt"/>
</dbReference>
<sequence>MVPFPLGEGIGRKYLFLLLFSIFSISLSAQTYQELSEKAVECVGKDSLAQAEDLLKQALRLEPKNPHNALLFSNLGLVQRKLGRYNDAVESYTYALNIAPLAVPILLNRAAIYLEQGMQDKAYVDYCQVMDVDKKNTEALLMRAYIYMLRRDYKGARLDYQRLLEIDPKNYNGRLGLATLEQKEGKFRESLDLLNQLLVEFPEDAVLYVARADVERDMKHEDLALVDLDEAIRLAPNSVDAYLLRGDIYLDQKKKSQAKADFEKAISLGVPPADVHEQMQQCK</sequence>
<dbReference type="AlphaFoldDB" id="A0A081U0E7"/>
<dbReference type="EMBL" id="QRZH01000034">
    <property type="protein sequence ID" value="RGV47399.1"/>
    <property type="molecule type" value="Genomic_DNA"/>
</dbReference>
<protein>
    <submittedName>
        <fullName evidence="3">Tetratricopeptide repeat protein</fullName>
    </submittedName>
</protein>